<evidence type="ECO:0000256" key="2">
    <source>
        <dbReference type="PROSITE-ProRule" id="PRU00335"/>
    </source>
</evidence>
<dbReference type="PANTHER" id="PTHR30055">
    <property type="entry name" value="HTH-TYPE TRANSCRIPTIONAL REGULATOR RUTR"/>
    <property type="match status" value="1"/>
</dbReference>
<dbReference type="InterPro" id="IPR009057">
    <property type="entry name" value="Homeodomain-like_sf"/>
</dbReference>
<dbReference type="AlphaFoldDB" id="A0A179B1B2"/>
<dbReference type="GO" id="GO:0003700">
    <property type="term" value="F:DNA-binding transcription factor activity"/>
    <property type="evidence" value="ECO:0007669"/>
    <property type="project" value="TreeGrafter"/>
</dbReference>
<accession>A0A179B1B2</accession>
<dbReference type="SUPFAM" id="SSF46689">
    <property type="entry name" value="Homeodomain-like"/>
    <property type="match status" value="1"/>
</dbReference>
<dbReference type="Gene3D" id="1.10.357.10">
    <property type="entry name" value="Tetracycline Repressor, domain 2"/>
    <property type="match status" value="1"/>
</dbReference>
<keyword evidence="5" id="KW-1185">Reference proteome</keyword>
<sequence>MGERPDRLCSLTSRKRDPEARRRAILNAAIDVIVEKGAAALTHRAVAARAGVSLGSTTKYFSSIEDLRENAMDALVREMDAGVDAFESELEACDDVESYCIGLAYEYLRDVRQVRADVALLNAGARDDGLREIALRNPDRLIAALAPHFGAERAMALELCLEGAVVHSALRSTPIDKEVIERIFRAIISAPWPGQTEARERRAL</sequence>
<evidence type="ECO:0000313" key="5">
    <source>
        <dbReference type="Proteomes" id="UP000078368"/>
    </source>
</evidence>
<dbReference type="PRINTS" id="PR00455">
    <property type="entry name" value="HTHTETR"/>
</dbReference>
<proteinExistence type="predicted"/>
<protein>
    <recommendedName>
        <fullName evidence="3">HTH tetR-type domain-containing protein</fullName>
    </recommendedName>
</protein>
<feature type="DNA-binding region" description="H-T-H motif" evidence="2">
    <location>
        <begin position="42"/>
        <end position="61"/>
    </location>
</feature>
<keyword evidence="1 2" id="KW-0238">DNA-binding</keyword>
<organism evidence="4 5">
    <name type="scientific">Peptidiphaga gingivicola</name>
    <dbReference type="NCBI Taxonomy" id="2741497"/>
    <lineage>
        <taxon>Bacteria</taxon>
        <taxon>Bacillati</taxon>
        <taxon>Actinomycetota</taxon>
        <taxon>Actinomycetes</taxon>
        <taxon>Actinomycetales</taxon>
        <taxon>Actinomycetaceae</taxon>
        <taxon>Peptidiphaga</taxon>
    </lineage>
</organism>
<name>A0A179B1B2_9ACTO</name>
<dbReference type="InterPro" id="IPR050109">
    <property type="entry name" value="HTH-type_TetR-like_transc_reg"/>
</dbReference>
<evidence type="ECO:0000259" key="3">
    <source>
        <dbReference type="PROSITE" id="PS50977"/>
    </source>
</evidence>
<dbReference type="EMBL" id="LVZK01000003">
    <property type="protein sequence ID" value="OAP85506.1"/>
    <property type="molecule type" value="Genomic_DNA"/>
</dbReference>
<evidence type="ECO:0000313" key="4">
    <source>
        <dbReference type="EMBL" id="OAP85506.1"/>
    </source>
</evidence>
<dbReference type="PANTHER" id="PTHR30055:SF231">
    <property type="entry name" value="TRANSCRIPTIONAL REGULATORY PROTEIN (PROBABLY DEOR-FAMILY)-RELATED"/>
    <property type="match status" value="1"/>
</dbReference>
<dbReference type="Proteomes" id="UP000078368">
    <property type="component" value="Unassembled WGS sequence"/>
</dbReference>
<dbReference type="GO" id="GO:0000976">
    <property type="term" value="F:transcription cis-regulatory region binding"/>
    <property type="evidence" value="ECO:0007669"/>
    <property type="project" value="TreeGrafter"/>
</dbReference>
<evidence type="ECO:0000256" key="1">
    <source>
        <dbReference type="ARBA" id="ARBA00023125"/>
    </source>
</evidence>
<dbReference type="InterPro" id="IPR001647">
    <property type="entry name" value="HTH_TetR"/>
</dbReference>
<reference evidence="4 5" key="1">
    <citation type="submission" date="2016-04" db="EMBL/GenBank/DDBJ databases">
        <title>Peptidophaga gingivicola gen. nov., sp. nov., isolated from human subgingival plaque.</title>
        <authorList>
            <person name="Beall C.J."/>
            <person name="Mokrzan E.M."/>
            <person name="Griffen A.L."/>
            <person name="Leys E.J."/>
        </authorList>
    </citation>
    <scope>NUCLEOTIDE SEQUENCE [LARGE SCALE GENOMIC DNA]</scope>
    <source>
        <strain evidence="4 5">BA112</strain>
    </source>
</reference>
<dbReference type="PROSITE" id="PS50977">
    <property type="entry name" value="HTH_TETR_2"/>
    <property type="match status" value="1"/>
</dbReference>
<gene>
    <name evidence="4" type="ORF">A4H34_10230</name>
</gene>
<dbReference type="STRING" id="1823756.A4H34_10230"/>
<dbReference type="Pfam" id="PF00440">
    <property type="entry name" value="TetR_N"/>
    <property type="match status" value="1"/>
</dbReference>
<comment type="caution">
    <text evidence="4">The sequence shown here is derived from an EMBL/GenBank/DDBJ whole genome shotgun (WGS) entry which is preliminary data.</text>
</comment>
<feature type="domain" description="HTH tetR-type" evidence="3">
    <location>
        <begin position="19"/>
        <end position="79"/>
    </location>
</feature>